<sequence>MMVDINLLDEKEKRNIAPYLFLFCTIVMVLSMSLFIMTSHNHLQEEKASVEESISRIQTEQKLLQQTNSNDKQAARDDLQEKAITVEATLFPTVDLLERMVALLPKDGYFLTYAYEGSGEVTIDTQFDSMQDLAKYTNALNQEDYIDDVSVSMETQDVLETQNGGEILPRYLAHYSIQMEEAKYEKGQDTNED</sequence>
<name>A0ABV6LJB4_9BACI</name>
<protein>
    <submittedName>
        <fullName evidence="2">PilN domain-containing protein</fullName>
    </submittedName>
</protein>
<feature type="transmembrane region" description="Helical" evidence="1">
    <location>
        <begin position="16"/>
        <end position="37"/>
    </location>
</feature>
<gene>
    <name evidence="2" type="ORF">ACFFGV_02455</name>
</gene>
<evidence type="ECO:0000256" key="1">
    <source>
        <dbReference type="SAM" id="Phobius"/>
    </source>
</evidence>
<keyword evidence="3" id="KW-1185">Reference proteome</keyword>
<keyword evidence="1" id="KW-0472">Membrane</keyword>
<comment type="caution">
    <text evidence="2">The sequence shown here is derived from an EMBL/GenBank/DDBJ whole genome shotgun (WGS) entry which is preliminary data.</text>
</comment>
<evidence type="ECO:0000313" key="2">
    <source>
        <dbReference type="EMBL" id="MFC0522451.1"/>
    </source>
</evidence>
<reference evidence="2 3" key="1">
    <citation type="submission" date="2024-09" db="EMBL/GenBank/DDBJ databases">
        <authorList>
            <person name="Sun Q."/>
            <person name="Mori K."/>
        </authorList>
    </citation>
    <scope>NUCLEOTIDE SEQUENCE [LARGE SCALE GENOMIC DNA]</scope>
    <source>
        <strain evidence="2 3">NCAIM B.02529</strain>
    </source>
</reference>
<dbReference type="InterPro" id="IPR052534">
    <property type="entry name" value="Extracell_DNA_Util/SecSys_Comp"/>
</dbReference>
<dbReference type="PANTHER" id="PTHR40278:SF1">
    <property type="entry name" value="DNA UTILIZATION PROTEIN HOFN"/>
    <property type="match status" value="1"/>
</dbReference>
<dbReference type="Proteomes" id="UP001589836">
    <property type="component" value="Unassembled WGS sequence"/>
</dbReference>
<proteinExistence type="predicted"/>
<dbReference type="RefSeq" id="WP_377344982.1">
    <property type="nucleotide sequence ID" value="NZ_JBHLTP010000003.1"/>
</dbReference>
<evidence type="ECO:0000313" key="3">
    <source>
        <dbReference type="Proteomes" id="UP001589836"/>
    </source>
</evidence>
<dbReference type="PANTHER" id="PTHR40278">
    <property type="entry name" value="DNA UTILIZATION PROTEIN HOFN"/>
    <property type="match status" value="1"/>
</dbReference>
<organism evidence="2 3">
    <name type="scientific">Pontibacillus salicampi</name>
    <dbReference type="NCBI Taxonomy" id="1449801"/>
    <lineage>
        <taxon>Bacteria</taxon>
        <taxon>Bacillati</taxon>
        <taxon>Bacillota</taxon>
        <taxon>Bacilli</taxon>
        <taxon>Bacillales</taxon>
        <taxon>Bacillaceae</taxon>
        <taxon>Pontibacillus</taxon>
    </lineage>
</organism>
<dbReference type="EMBL" id="JBHLTP010000003">
    <property type="protein sequence ID" value="MFC0522451.1"/>
    <property type="molecule type" value="Genomic_DNA"/>
</dbReference>
<accession>A0ABV6LJB4</accession>
<keyword evidence="1" id="KW-1133">Transmembrane helix</keyword>
<keyword evidence="1" id="KW-0812">Transmembrane</keyword>